<dbReference type="PANTHER" id="PTHR43547:SF2">
    <property type="entry name" value="HYBRID SIGNAL TRANSDUCTION HISTIDINE KINASE C"/>
    <property type="match status" value="1"/>
</dbReference>
<dbReference type="PRINTS" id="PR00344">
    <property type="entry name" value="BCTRLSENSOR"/>
</dbReference>
<keyword evidence="6" id="KW-0804">Transcription</keyword>
<accession>A0ABT8VSZ1</accession>
<dbReference type="Gene3D" id="2.130.10.10">
    <property type="entry name" value="YVTN repeat-like/Quinoprotein amine dehydrogenase"/>
    <property type="match status" value="3"/>
</dbReference>
<dbReference type="InterPro" id="IPR001789">
    <property type="entry name" value="Sig_transdc_resp-reg_receiver"/>
</dbReference>
<protein>
    <recommendedName>
        <fullName evidence="2">histidine kinase</fullName>
        <ecNumber evidence="2">2.7.13.3</ecNumber>
    </recommendedName>
</protein>
<dbReference type="InterPro" id="IPR036890">
    <property type="entry name" value="HATPase_C_sf"/>
</dbReference>
<dbReference type="InterPro" id="IPR009057">
    <property type="entry name" value="Homeodomain-like_sf"/>
</dbReference>
<dbReference type="PANTHER" id="PTHR43547">
    <property type="entry name" value="TWO-COMPONENT HISTIDINE KINASE"/>
    <property type="match status" value="1"/>
</dbReference>
<dbReference type="InterPro" id="IPR013783">
    <property type="entry name" value="Ig-like_fold"/>
</dbReference>
<comment type="catalytic activity">
    <reaction evidence="1">
        <text>ATP + protein L-histidine = ADP + protein N-phospho-L-histidine.</text>
        <dbReference type="EC" id="2.7.13.3"/>
    </reaction>
</comment>
<dbReference type="Pfam" id="PF00512">
    <property type="entry name" value="HisKA"/>
    <property type="match status" value="1"/>
</dbReference>
<evidence type="ECO:0000256" key="5">
    <source>
        <dbReference type="ARBA" id="ARBA00023125"/>
    </source>
</evidence>
<dbReference type="EC" id="2.7.13.3" evidence="2"/>
<dbReference type="PROSITE" id="PS00041">
    <property type="entry name" value="HTH_ARAC_FAMILY_1"/>
    <property type="match status" value="1"/>
</dbReference>
<dbReference type="Gene3D" id="2.60.40.10">
    <property type="entry name" value="Immunoglobulins"/>
    <property type="match status" value="1"/>
</dbReference>
<proteinExistence type="predicted"/>
<sequence length="1452" mass="167575">MIQFIKIKHFVLILMLLFVTKTKAQVKCIVESYSTENGLSHDGIMDILKGKDGYMWFGTWDGINRFDGTNFTVYKARAGYKSKLDNNRINKIKEDDLGYLWVKADDDQIYRFDKKKEIFMALSDYTGTQKINFLKIIPRSGNVWLTTESHGVFLVTYKDSTNIELTNFNTANKTLHSNNVRFVFEQSDENIWIGTSKGLSLLKKDFQGNFTSINYFNLYDFTSIKEGGNKVWFTTKNGIVIYFDKVLQKFYQNKISENSLRDLYISKKVNTTYVVSSMGEIFKINASTLEIENVNRLKEESFYSIYEDQNGLLWIEPKNKGVIKYDPQTNVFKSFVQKNDATFQVYEKSYDVFEDTFDRLWVRMKGGGFGYYDKTNDEIHHFYNKNGETNYLNSNIITTKFLDPSGILWLVTNDRGINKVIFQKDDFKHHLLFEKTDNKTDNEIRGILYDSNDRLWLASKSSKLFVTKNGELVKDLFVNWPKEGIMLIYELFEDSKGNIWIGTKGNGLYKAEPININRSKYKITRFVHDENDINSISGDRIYSVFEDRSGNIWIGNYGSGINLVMERHGETIFKNPNNSFKNYPINTSGKVRFINQDKKGKIWIATTNGLLRMNPDTDDFDEVKFDSYHKISGDVSSIPSNDVLYIYNDSDSNMWVSSSGGGLSKVMDEGDSLTFKNFTTKEGLSSDFILSMIEDNHKNLWLATENGMSKFNLQDYTFRNYDSYDGLSKTGFSESSCIKLPNNHLLFGCVKGYLEFNPEEITDSKINAKMSFTKLEINNKEVDLYSDNTPLKTNINYNKTLTLNYTQNTIGINYQVLDYRSNNKQIYVYRLKGFDKTWHNVQNQKKATYTNLSPGDYVFEVKCLNQELYYNTPYKTLAITITPPFWKTTWAYIVYVLLIILLSEMIRRIAFSVIRLRNKVAIEHQLTELKLNFFTNISHELRTPLTLIVNPIEEIAINENLSARGNEYMEVVRKNTSRMVRFVNQLLDFRKVQSGKATLNVKKIELISFVNEIASLFSEAAYEKNIELKIVSNTDKFFVRVDDKKIDVVIYNLLSNAFKFSPKDKTITVEIIKNNDDSFVVKVIDQGVGVEEDKLKEIFKLYYEGEGNKVEYIEGTGIGLALCKEYIKLHNGDIYATNNEGEGLTVTFKMNSIKEEEKESNTTLTTSYPIKLEKNDNDRIETKVTQEEPQQVEEEPQENLPSVLIVEDNNELRRFLSNQLRKSYKVIRASNGQEGVEKAMANIPDLILSDIMMPVMDGLELLDKLKNNETTSHIPIVLLTAKSTVDNKIQALNYGADFYITKPFDTEFLKASIGNLIQKRKKMFDSLVSDSKTIELSPSEIVVTTKDEAFLKEVIAVVEEQMVNPDFKIESFAKSINMRRATFNRKFKSLTNMTPVEFVRDMRLKRAKQMLDAGEKNISEVAFDVGFNSAGYFSTCFKDKYNVSPSEYIKHI</sequence>
<name>A0ABT8VSZ1_9FLAO</name>
<keyword evidence="3 7" id="KW-0597">Phosphoprotein</keyword>
<dbReference type="PROSITE" id="PS01124">
    <property type="entry name" value="HTH_ARAC_FAMILY_2"/>
    <property type="match status" value="1"/>
</dbReference>
<evidence type="ECO:0000259" key="9">
    <source>
        <dbReference type="PROSITE" id="PS50109"/>
    </source>
</evidence>
<evidence type="ECO:0000256" key="2">
    <source>
        <dbReference type="ARBA" id="ARBA00012438"/>
    </source>
</evidence>
<comment type="caution">
    <text evidence="11">The sequence shown here is derived from an EMBL/GenBank/DDBJ whole genome shotgun (WGS) entry which is preliminary data.</text>
</comment>
<dbReference type="InterPro" id="IPR011006">
    <property type="entry name" value="CheY-like_superfamily"/>
</dbReference>
<feature type="domain" description="Response regulatory" evidence="10">
    <location>
        <begin position="1202"/>
        <end position="1317"/>
    </location>
</feature>
<evidence type="ECO:0000313" key="11">
    <source>
        <dbReference type="EMBL" id="MDO3695090.1"/>
    </source>
</evidence>
<dbReference type="PROSITE" id="PS50110">
    <property type="entry name" value="RESPONSE_REGULATORY"/>
    <property type="match status" value="1"/>
</dbReference>
<dbReference type="Pfam" id="PF02518">
    <property type="entry name" value="HATPase_c"/>
    <property type="match status" value="1"/>
</dbReference>
<dbReference type="InterPro" id="IPR011110">
    <property type="entry name" value="Reg_prop"/>
</dbReference>
<dbReference type="Gene3D" id="3.30.565.10">
    <property type="entry name" value="Histidine kinase-like ATPase, C-terminal domain"/>
    <property type="match status" value="1"/>
</dbReference>
<evidence type="ECO:0000259" key="10">
    <source>
        <dbReference type="PROSITE" id="PS50110"/>
    </source>
</evidence>
<dbReference type="RefSeq" id="WP_302884349.1">
    <property type="nucleotide sequence ID" value="NZ_JAUMIT010000004.1"/>
</dbReference>
<evidence type="ECO:0000256" key="4">
    <source>
        <dbReference type="ARBA" id="ARBA00023015"/>
    </source>
</evidence>
<evidence type="ECO:0000256" key="6">
    <source>
        <dbReference type="ARBA" id="ARBA00023163"/>
    </source>
</evidence>
<keyword evidence="5" id="KW-0238">DNA-binding</keyword>
<evidence type="ECO:0000256" key="3">
    <source>
        <dbReference type="ARBA" id="ARBA00022553"/>
    </source>
</evidence>
<dbReference type="Gene3D" id="1.10.287.130">
    <property type="match status" value="1"/>
</dbReference>
<dbReference type="Pfam" id="PF07495">
    <property type="entry name" value="Y_Y_Y"/>
    <property type="match status" value="1"/>
</dbReference>
<organism evidence="11 12">
    <name type="scientific">Wenyingzhuangia gilva</name>
    <dbReference type="NCBI Taxonomy" id="3057677"/>
    <lineage>
        <taxon>Bacteria</taxon>
        <taxon>Pseudomonadati</taxon>
        <taxon>Bacteroidota</taxon>
        <taxon>Flavobacteriia</taxon>
        <taxon>Flavobacteriales</taxon>
        <taxon>Flavobacteriaceae</taxon>
        <taxon>Wenyingzhuangia</taxon>
    </lineage>
</organism>
<dbReference type="InterPro" id="IPR011123">
    <property type="entry name" value="Y_Y_Y"/>
</dbReference>
<evidence type="ECO:0000256" key="7">
    <source>
        <dbReference type="PROSITE-ProRule" id="PRU00169"/>
    </source>
</evidence>
<dbReference type="InterPro" id="IPR036097">
    <property type="entry name" value="HisK_dim/P_sf"/>
</dbReference>
<dbReference type="SMART" id="SM00448">
    <property type="entry name" value="REC"/>
    <property type="match status" value="1"/>
</dbReference>
<dbReference type="InterPro" id="IPR005467">
    <property type="entry name" value="His_kinase_dom"/>
</dbReference>
<evidence type="ECO:0000313" key="12">
    <source>
        <dbReference type="Proteomes" id="UP001168642"/>
    </source>
</evidence>
<dbReference type="InterPro" id="IPR003661">
    <property type="entry name" value="HisK_dim/P_dom"/>
</dbReference>
<dbReference type="SUPFAM" id="SSF52172">
    <property type="entry name" value="CheY-like"/>
    <property type="match status" value="1"/>
</dbReference>
<dbReference type="Proteomes" id="UP001168642">
    <property type="component" value="Unassembled WGS sequence"/>
</dbReference>
<dbReference type="InterPro" id="IPR004358">
    <property type="entry name" value="Sig_transdc_His_kin-like_C"/>
</dbReference>
<dbReference type="SMART" id="SM00387">
    <property type="entry name" value="HATPase_c"/>
    <property type="match status" value="1"/>
</dbReference>
<dbReference type="Pfam" id="PF07494">
    <property type="entry name" value="Reg_prop"/>
    <property type="match status" value="5"/>
</dbReference>
<dbReference type="InterPro" id="IPR003594">
    <property type="entry name" value="HATPase_dom"/>
</dbReference>
<dbReference type="InterPro" id="IPR018062">
    <property type="entry name" value="HTH_AraC-typ_CS"/>
</dbReference>
<feature type="modified residue" description="4-aspartylphosphate" evidence="7">
    <location>
        <position position="1250"/>
    </location>
</feature>
<dbReference type="Pfam" id="PF12833">
    <property type="entry name" value="HTH_18"/>
    <property type="match status" value="1"/>
</dbReference>
<dbReference type="CDD" id="cd00082">
    <property type="entry name" value="HisKA"/>
    <property type="match status" value="1"/>
</dbReference>
<dbReference type="SMART" id="SM00388">
    <property type="entry name" value="HisKA"/>
    <property type="match status" value="1"/>
</dbReference>
<dbReference type="EMBL" id="JAUMIT010000004">
    <property type="protein sequence ID" value="MDO3695090.1"/>
    <property type="molecule type" value="Genomic_DNA"/>
</dbReference>
<keyword evidence="4" id="KW-0805">Transcription regulation</keyword>
<gene>
    <name evidence="11" type="ORF">QVZ41_09565</name>
</gene>
<dbReference type="Gene3D" id="1.10.10.60">
    <property type="entry name" value="Homeodomain-like"/>
    <property type="match status" value="2"/>
</dbReference>
<keyword evidence="12" id="KW-1185">Reference proteome</keyword>
<evidence type="ECO:0000259" key="8">
    <source>
        <dbReference type="PROSITE" id="PS01124"/>
    </source>
</evidence>
<dbReference type="Gene3D" id="3.40.50.2300">
    <property type="match status" value="1"/>
</dbReference>
<dbReference type="PROSITE" id="PS50109">
    <property type="entry name" value="HIS_KIN"/>
    <property type="match status" value="1"/>
</dbReference>
<dbReference type="SMART" id="SM00342">
    <property type="entry name" value="HTH_ARAC"/>
    <property type="match status" value="1"/>
</dbReference>
<feature type="domain" description="Histidine kinase" evidence="9">
    <location>
        <begin position="936"/>
        <end position="1154"/>
    </location>
</feature>
<dbReference type="InterPro" id="IPR018060">
    <property type="entry name" value="HTH_AraC"/>
</dbReference>
<dbReference type="InterPro" id="IPR015943">
    <property type="entry name" value="WD40/YVTN_repeat-like_dom_sf"/>
</dbReference>
<dbReference type="SUPFAM" id="SSF46689">
    <property type="entry name" value="Homeodomain-like"/>
    <property type="match status" value="1"/>
</dbReference>
<feature type="domain" description="HTH araC/xylS-type" evidence="8">
    <location>
        <begin position="1352"/>
        <end position="1451"/>
    </location>
</feature>
<dbReference type="Pfam" id="PF00072">
    <property type="entry name" value="Response_reg"/>
    <property type="match status" value="1"/>
</dbReference>
<dbReference type="CDD" id="cd17574">
    <property type="entry name" value="REC_OmpR"/>
    <property type="match status" value="1"/>
</dbReference>
<dbReference type="SUPFAM" id="SSF47384">
    <property type="entry name" value="Homodimeric domain of signal transducing histidine kinase"/>
    <property type="match status" value="1"/>
</dbReference>
<reference evidence="11" key="1">
    <citation type="submission" date="2023-07" db="EMBL/GenBank/DDBJ databases">
        <title>Wenyingzhuangia sp. chi5 genome sequencing and assembly.</title>
        <authorList>
            <person name="Park S."/>
        </authorList>
    </citation>
    <scope>NUCLEOTIDE SEQUENCE</scope>
    <source>
        <strain evidence="11">Chi5</strain>
    </source>
</reference>
<dbReference type="SUPFAM" id="SSF55874">
    <property type="entry name" value="ATPase domain of HSP90 chaperone/DNA topoisomerase II/histidine kinase"/>
    <property type="match status" value="1"/>
</dbReference>
<evidence type="ECO:0000256" key="1">
    <source>
        <dbReference type="ARBA" id="ARBA00000085"/>
    </source>
</evidence>
<dbReference type="SUPFAM" id="SSF63829">
    <property type="entry name" value="Calcium-dependent phosphotriesterase"/>
    <property type="match status" value="3"/>
</dbReference>